<comment type="catalytic activity">
    <reaction evidence="11 12">
        <text>5-O-(1-carboxyvinyl)-3-phosphoshikimate = chorismate + phosphate</text>
        <dbReference type="Rhea" id="RHEA:21020"/>
        <dbReference type="ChEBI" id="CHEBI:29748"/>
        <dbReference type="ChEBI" id="CHEBI:43474"/>
        <dbReference type="ChEBI" id="CHEBI:57701"/>
        <dbReference type="EC" id="4.2.3.5"/>
    </reaction>
</comment>
<evidence type="ECO:0000256" key="5">
    <source>
        <dbReference type="ARBA" id="ARBA00022630"/>
    </source>
</evidence>
<evidence type="ECO:0000256" key="9">
    <source>
        <dbReference type="ARBA" id="ARBA00023141"/>
    </source>
</evidence>
<dbReference type="PANTHER" id="PTHR21085:SF0">
    <property type="entry name" value="CHORISMATE SYNTHASE"/>
    <property type="match status" value="1"/>
</dbReference>
<dbReference type="HAMAP" id="MF_00300">
    <property type="entry name" value="Chorismate_synth"/>
    <property type="match status" value="1"/>
</dbReference>
<accession>A0A1V4ATI5</accession>
<dbReference type="InterPro" id="IPR020541">
    <property type="entry name" value="Chorismate_synthase_CS"/>
</dbReference>
<name>A0A1V4ATI5_9BACT</name>
<dbReference type="AlphaFoldDB" id="A0A1V4ATI5"/>
<evidence type="ECO:0000313" key="14">
    <source>
        <dbReference type="Proteomes" id="UP000189681"/>
    </source>
</evidence>
<dbReference type="GO" id="GO:0004107">
    <property type="term" value="F:chorismate synthase activity"/>
    <property type="evidence" value="ECO:0007669"/>
    <property type="project" value="UniProtKB-UniRule"/>
</dbReference>
<gene>
    <name evidence="11" type="primary">aroC</name>
    <name evidence="13" type="ORF">AYP45_09405</name>
</gene>
<comment type="function">
    <text evidence="11">Catalyzes the anti-1,4-elimination of the C-3 phosphate and the C-6 proR hydrogen from 5-enolpyruvylshikimate-3-phosphate (EPSP) to yield chorismate, which is the branch point compound that serves as the starting substrate for the three terminal pathways of aromatic amino acid biosynthesis. This reaction introduces a second double bond into the aromatic ring system.</text>
</comment>
<keyword evidence="8 11" id="KW-0521">NADP</keyword>
<feature type="binding site" evidence="11">
    <location>
        <position position="46"/>
    </location>
    <ligand>
        <name>NADP(+)</name>
        <dbReference type="ChEBI" id="CHEBI:58349"/>
    </ligand>
</feature>
<comment type="similarity">
    <text evidence="2 11 12">Belongs to the chorismate synthase family.</text>
</comment>
<evidence type="ECO:0000256" key="10">
    <source>
        <dbReference type="ARBA" id="ARBA00023239"/>
    </source>
</evidence>
<sequence length="384" mass="41838">MLSFKTAGESHGKCLIAIIEGFPSGVLIEESVINQELKRRQGGIGRGGRMQIEDDRVEILCGIRKKITLGSPLCLQIKNHDYKIDELPAVTRPRPGHADLSGVIKYHEQDARVILERASARETAARVAAGAVAKILLSCFGIDVFGYVQGIGGITSDKFLQKKDMDVARIIRDKSPLYCIDHDIEGKIIEKIRQTMEKGDSLGGVVEVIVYGLPVGLGSHTQWDLKLDARLAYALMSVQAIKGVELGLGCNAANKFGSEVHDEIFYEKPKEGRSLTGGFKRLTNNAGGLEGGISNGEPIVVRAYMKPIPTLKKPLRSVDLLTKEPITATYERSDVCAVPAAAVVCEAMVAFEIARAFLEKFGTDSMDEVRRNYEGYLSSISLSS</sequence>
<dbReference type="PROSITE" id="PS00787">
    <property type="entry name" value="CHORISMATE_SYNTHASE_1"/>
    <property type="match status" value="1"/>
</dbReference>
<feature type="binding site" evidence="11">
    <location>
        <begin position="306"/>
        <end position="310"/>
    </location>
    <ligand>
        <name>FMN</name>
        <dbReference type="ChEBI" id="CHEBI:58210"/>
    </ligand>
</feature>
<feature type="binding site" evidence="11">
    <location>
        <position position="291"/>
    </location>
    <ligand>
        <name>FMN</name>
        <dbReference type="ChEBI" id="CHEBI:58210"/>
    </ligand>
</feature>
<dbReference type="PROSITE" id="PS00788">
    <property type="entry name" value="CHORISMATE_SYNTHASE_2"/>
    <property type="match status" value="1"/>
</dbReference>
<dbReference type="Pfam" id="PF01264">
    <property type="entry name" value="Chorismate_synt"/>
    <property type="match status" value="1"/>
</dbReference>
<comment type="cofactor">
    <cofactor evidence="11 12">
        <name>FMNH2</name>
        <dbReference type="ChEBI" id="CHEBI:57618"/>
    </cofactor>
    <text evidence="11 12">Reduced FMN (FMNH(2)).</text>
</comment>
<feature type="binding site" evidence="11">
    <location>
        <begin position="239"/>
        <end position="240"/>
    </location>
    <ligand>
        <name>FMN</name>
        <dbReference type="ChEBI" id="CHEBI:58210"/>
    </ligand>
</feature>
<evidence type="ECO:0000256" key="4">
    <source>
        <dbReference type="ARBA" id="ARBA00022605"/>
    </source>
</evidence>
<reference evidence="13 14" key="1">
    <citation type="journal article" date="2017" name="Water Res.">
        <title>Discovery and metagenomic analysis of an anammox bacterial enrichment related to Candidatus "Brocadia caroliniensis" in a full-scale glycerol-fed nitritation-denitritation separate centrate treatment process.</title>
        <authorList>
            <person name="Park H."/>
            <person name="Brotto A.C."/>
            <person name="van Loosdrecht M.C."/>
            <person name="Chandran K."/>
        </authorList>
    </citation>
    <scope>NUCLEOTIDE SEQUENCE [LARGE SCALE GENOMIC DNA]</scope>
    <source>
        <strain evidence="13">26THWARD</strain>
    </source>
</reference>
<evidence type="ECO:0000313" key="13">
    <source>
        <dbReference type="EMBL" id="OOP56410.1"/>
    </source>
</evidence>
<dbReference type="Proteomes" id="UP000189681">
    <property type="component" value="Unassembled WGS sequence"/>
</dbReference>
<evidence type="ECO:0000256" key="11">
    <source>
        <dbReference type="HAMAP-Rule" id="MF_00300"/>
    </source>
</evidence>
<dbReference type="NCBIfam" id="TIGR00033">
    <property type="entry name" value="aroC"/>
    <property type="match status" value="1"/>
</dbReference>
<evidence type="ECO:0000256" key="12">
    <source>
        <dbReference type="RuleBase" id="RU000605"/>
    </source>
</evidence>
<dbReference type="PROSITE" id="PS00789">
    <property type="entry name" value="CHORISMATE_SYNTHASE_3"/>
    <property type="match status" value="1"/>
</dbReference>
<dbReference type="GO" id="GO:0010181">
    <property type="term" value="F:FMN binding"/>
    <property type="evidence" value="ECO:0007669"/>
    <property type="project" value="TreeGrafter"/>
</dbReference>
<comment type="caution">
    <text evidence="13">The sequence shown here is derived from an EMBL/GenBank/DDBJ whole genome shotgun (WGS) entry which is preliminary data.</text>
</comment>
<evidence type="ECO:0000256" key="6">
    <source>
        <dbReference type="ARBA" id="ARBA00022643"/>
    </source>
</evidence>
<dbReference type="GO" id="GO:0008652">
    <property type="term" value="P:amino acid biosynthetic process"/>
    <property type="evidence" value="ECO:0007669"/>
    <property type="project" value="UniProtKB-KW"/>
</dbReference>
<dbReference type="PIRSF" id="PIRSF001456">
    <property type="entry name" value="Chorismate_synth"/>
    <property type="match status" value="1"/>
</dbReference>
<comment type="pathway">
    <text evidence="1 11 12">Metabolic intermediate biosynthesis; chorismate biosynthesis; chorismate from D-erythrose 4-phosphate and phosphoenolpyruvate: step 7/7.</text>
</comment>
<dbReference type="GO" id="GO:0005829">
    <property type="term" value="C:cytosol"/>
    <property type="evidence" value="ECO:0007669"/>
    <property type="project" value="TreeGrafter"/>
</dbReference>
<keyword evidence="10 11" id="KW-0456">Lyase</keyword>
<dbReference type="SUPFAM" id="SSF103263">
    <property type="entry name" value="Chorismate synthase, AroC"/>
    <property type="match status" value="1"/>
</dbReference>
<evidence type="ECO:0000256" key="7">
    <source>
        <dbReference type="ARBA" id="ARBA00022827"/>
    </source>
</evidence>
<dbReference type="GO" id="GO:0009073">
    <property type="term" value="P:aromatic amino acid family biosynthetic process"/>
    <property type="evidence" value="ECO:0007669"/>
    <property type="project" value="UniProtKB-KW"/>
</dbReference>
<dbReference type="InterPro" id="IPR035904">
    <property type="entry name" value="Chorismate_synth_AroC_sf"/>
</dbReference>
<evidence type="ECO:0000256" key="3">
    <source>
        <dbReference type="ARBA" id="ARBA00013036"/>
    </source>
</evidence>
<keyword evidence="9 11" id="KW-0057">Aromatic amino acid biosynthesis</keyword>
<dbReference type="InterPro" id="IPR000453">
    <property type="entry name" value="Chorismate_synth"/>
</dbReference>
<dbReference type="CDD" id="cd07304">
    <property type="entry name" value="Chorismate_synthase"/>
    <property type="match status" value="1"/>
</dbReference>
<dbReference type="GO" id="GO:0009423">
    <property type="term" value="P:chorismate biosynthetic process"/>
    <property type="evidence" value="ECO:0007669"/>
    <property type="project" value="UniProtKB-UniRule"/>
</dbReference>
<comment type="subunit">
    <text evidence="11">Homotetramer.</text>
</comment>
<evidence type="ECO:0000256" key="2">
    <source>
        <dbReference type="ARBA" id="ARBA00008014"/>
    </source>
</evidence>
<dbReference type="UniPathway" id="UPA00053">
    <property type="reaction ID" value="UER00090"/>
</dbReference>
<keyword evidence="5 11" id="KW-0285">Flavoprotein</keyword>
<protein>
    <recommendedName>
        <fullName evidence="3 11">Chorismate synthase</fullName>
        <shortName evidence="11">CS</shortName>
        <ecNumber evidence="3 11">4.2.3.5</ecNumber>
    </recommendedName>
    <alternativeName>
        <fullName evidence="11">5-enolpyruvylshikimate-3-phosphate phospholyase</fullName>
    </alternativeName>
</protein>
<keyword evidence="6 11" id="KW-0288">FMN</keyword>
<feature type="binding site" evidence="11">
    <location>
        <position position="40"/>
    </location>
    <ligand>
        <name>NADP(+)</name>
        <dbReference type="ChEBI" id="CHEBI:58349"/>
    </ligand>
</feature>
<feature type="binding site" evidence="11">
    <location>
        <position position="332"/>
    </location>
    <ligand>
        <name>FMN</name>
        <dbReference type="ChEBI" id="CHEBI:58210"/>
    </ligand>
</feature>
<evidence type="ECO:0000256" key="1">
    <source>
        <dbReference type="ARBA" id="ARBA00005044"/>
    </source>
</evidence>
<proteinExistence type="inferred from homology"/>
<dbReference type="EMBL" id="AYTS01000084">
    <property type="protein sequence ID" value="OOP56410.1"/>
    <property type="molecule type" value="Genomic_DNA"/>
</dbReference>
<dbReference type="FunFam" id="3.60.150.10:FF:000002">
    <property type="entry name" value="Chorismate synthase"/>
    <property type="match status" value="1"/>
</dbReference>
<dbReference type="PANTHER" id="PTHR21085">
    <property type="entry name" value="CHORISMATE SYNTHASE"/>
    <property type="match status" value="1"/>
</dbReference>
<keyword evidence="4 11" id="KW-0028">Amino-acid biosynthesis</keyword>
<dbReference type="Gene3D" id="3.60.150.10">
    <property type="entry name" value="Chorismate synthase AroC"/>
    <property type="match status" value="1"/>
</dbReference>
<dbReference type="NCBIfam" id="NF003793">
    <property type="entry name" value="PRK05382.1"/>
    <property type="match status" value="1"/>
</dbReference>
<dbReference type="STRING" id="1004156.AYP45_09405"/>
<organism evidence="13 14">
    <name type="scientific">Candidatus Brocadia carolinensis</name>
    <dbReference type="NCBI Taxonomy" id="1004156"/>
    <lineage>
        <taxon>Bacteria</taxon>
        <taxon>Pseudomonadati</taxon>
        <taxon>Planctomycetota</taxon>
        <taxon>Candidatus Brocadiia</taxon>
        <taxon>Candidatus Brocadiales</taxon>
        <taxon>Candidatus Brocadiaceae</taxon>
        <taxon>Candidatus Brocadia</taxon>
    </lineage>
</organism>
<keyword evidence="7 11" id="KW-0274">FAD</keyword>
<feature type="binding site" evidence="11">
    <location>
        <begin position="117"/>
        <end position="119"/>
    </location>
    <ligand>
        <name>FMN</name>
        <dbReference type="ChEBI" id="CHEBI:58210"/>
    </ligand>
</feature>
<evidence type="ECO:0000256" key="8">
    <source>
        <dbReference type="ARBA" id="ARBA00022857"/>
    </source>
</evidence>
<dbReference type="EC" id="4.2.3.5" evidence="3 11"/>